<dbReference type="GO" id="GO:0000049">
    <property type="term" value="F:tRNA binding"/>
    <property type="evidence" value="ECO:0007669"/>
    <property type="project" value="TreeGrafter"/>
</dbReference>
<evidence type="ECO:0000256" key="1">
    <source>
        <dbReference type="ARBA" id="ARBA00001946"/>
    </source>
</evidence>
<dbReference type="Proteomes" id="UP000471633">
    <property type="component" value="Unassembled WGS sequence"/>
</dbReference>
<reference evidence="10" key="4">
    <citation type="journal article" date="2022" name="PLoS Pathog.">
        <title>Chromosome-level genome of Schistosoma haematobium underpins genome-wide explorations of molecular variation.</title>
        <authorList>
            <person name="Stroehlein A.J."/>
            <person name="Korhonen P.K."/>
            <person name="Lee V.V."/>
            <person name="Ralph S.A."/>
            <person name="Mentink-Kane M."/>
            <person name="You H."/>
            <person name="McManus D.P."/>
            <person name="Tchuente L.T."/>
            <person name="Stothard J.R."/>
            <person name="Kaur P."/>
            <person name="Dudchenko O."/>
            <person name="Aiden E.L."/>
            <person name="Yang B."/>
            <person name="Yang H."/>
            <person name="Emery A.M."/>
            <person name="Webster B.L."/>
            <person name="Brindley P.J."/>
            <person name="Rollinson D."/>
            <person name="Chang B.C.H."/>
            <person name="Gasser R.B."/>
            <person name="Young N.D."/>
        </authorList>
    </citation>
    <scope>NUCLEOTIDE SEQUENCE</scope>
</reference>
<evidence type="ECO:0000256" key="4">
    <source>
        <dbReference type="ARBA" id="ARBA00022694"/>
    </source>
</evidence>
<protein>
    <submittedName>
        <fullName evidence="10">CCA tRNA nucleotidyltransferase 1, mitochondrial, variant 2</fullName>
    </submittedName>
</protein>
<dbReference type="CTD" id="24590539"/>
<proteinExistence type="inferred from homology"/>
<dbReference type="AlphaFoldDB" id="A0A922LJM8"/>
<dbReference type="SUPFAM" id="SSF81301">
    <property type="entry name" value="Nucleotidyltransferase"/>
    <property type="match status" value="1"/>
</dbReference>
<keyword evidence="5" id="KW-0548">Nucleotidyltransferase</keyword>
<comment type="caution">
    <text evidence="10">The sequence shown here is derived from an EMBL/GenBank/DDBJ whole genome shotgun (WGS) entry which is preliminary data.</text>
</comment>
<dbReference type="InterPro" id="IPR050264">
    <property type="entry name" value="Bact_CCA-adding_enz_type3_sf"/>
</dbReference>
<evidence type="ECO:0000256" key="5">
    <source>
        <dbReference type="ARBA" id="ARBA00022695"/>
    </source>
</evidence>
<evidence type="ECO:0000256" key="2">
    <source>
        <dbReference type="ARBA" id="ARBA00007265"/>
    </source>
</evidence>
<reference evidence="10" key="1">
    <citation type="journal article" date="2012" name="Nat. Genet.">
        <title>Whole-genome sequence of Schistosoma haematobium.</title>
        <authorList>
            <person name="Young N.D."/>
            <person name="Jex A.R."/>
            <person name="Li B."/>
            <person name="Liu S."/>
            <person name="Yang L."/>
            <person name="Xiong Z."/>
            <person name="Li Y."/>
            <person name="Cantacessi C."/>
            <person name="Hall R.S."/>
            <person name="Xu X."/>
            <person name="Chen F."/>
            <person name="Wu X."/>
            <person name="Zerlotini A."/>
            <person name="Oliveira G."/>
            <person name="Hofmann A."/>
            <person name="Zhang G."/>
            <person name="Fang X."/>
            <person name="Kang Y."/>
            <person name="Campbell B.E."/>
            <person name="Loukas A."/>
            <person name="Ranganathan S."/>
            <person name="Rollinson D."/>
            <person name="Rinaldi G."/>
            <person name="Brindley P.J."/>
            <person name="Yang H."/>
            <person name="Wang J."/>
            <person name="Wang J."/>
            <person name="Gasser R.B."/>
        </authorList>
    </citation>
    <scope>NUCLEOTIDE SEQUENCE</scope>
</reference>
<dbReference type="Pfam" id="PF01743">
    <property type="entry name" value="PolyA_pol"/>
    <property type="match status" value="1"/>
</dbReference>
<dbReference type="EMBL" id="AMPZ03000003">
    <property type="protein sequence ID" value="KAH9587472.1"/>
    <property type="molecule type" value="Genomic_DNA"/>
</dbReference>
<dbReference type="InterPro" id="IPR043519">
    <property type="entry name" value="NT_sf"/>
</dbReference>
<dbReference type="InterPro" id="IPR002646">
    <property type="entry name" value="PolA_pol_head_dom"/>
</dbReference>
<dbReference type="PANTHER" id="PTHR46173:SF1">
    <property type="entry name" value="CCA TRNA NUCLEOTIDYLTRANSFERASE 1, MITOCHONDRIAL"/>
    <property type="match status" value="1"/>
</dbReference>
<organism evidence="10 11">
    <name type="scientific">Schistosoma haematobium</name>
    <name type="common">Blood fluke</name>
    <dbReference type="NCBI Taxonomy" id="6185"/>
    <lineage>
        <taxon>Eukaryota</taxon>
        <taxon>Metazoa</taxon>
        <taxon>Spiralia</taxon>
        <taxon>Lophotrochozoa</taxon>
        <taxon>Platyhelminthes</taxon>
        <taxon>Trematoda</taxon>
        <taxon>Digenea</taxon>
        <taxon>Strigeidida</taxon>
        <taxon>Schistosomatoidea</taxon>
        <taxon>Schistosomatidae</taxon>
        <taxon>Schistosoma</taxon>
    </lineage>
</organism>
<dbReference type="GO" id="GO:1990180">
    <property type="term" value="P:mitochondrial tRNA 3'-end processing"/>
    <property type="evidence" value="ECO:0007669"/>
    <property type="project" value="TreeGrafter"/>
</dbReference>
<evidence type="ECO:0000259" key="9">
    <source>
        <dbReference type="Pfam" id="PF01743"/>
    </source>
</evidence>
<evidence type="ECO:0000256" key="6">
    <source>
        <dbReference type="ARBA" id="ARBA00022723"/>
    </source>
</evidence>
<evidence type="ECO:0000256" key="8">
    <source>
        <dbReference type="RuleBase" id="RU003953"/>
    </source>
</evidence>
<dbReference type="GO" id="GO:0001680">
    <property type="term" value="P:tRNA 3'-terminal CCA addition"/>
    <property type="evidence" value="ECO:0007669"/>
    <property type="project" value="TreeGrafter"/>
</dbReference>
<evidence type="ECO:0000313" key="10">
    <source>
        <dbReference type="EMBL" id="KAH9587472.1"/>
    </source>
</evidence>
<evidence type="ECO:0000313" key="11">
    <source>
        <dbReference type="Proteomes" id="UP000471633"/>
    </source>
</evidence>
<keyword evidence="11" id="KW-1185">Reference proteome</keyword>
<keyword evidence="4" id="KW-0819">tRNA processing</keyword>
<comment type="similarity">
    <text evidence="2 8">Belongs to the tRNA nucleotidyltransferase/poly(A) polymerase family.</text>
</comment>
<dbReference type="GO" id="GO:0005739">
    <property type="term" value="C:mitochondrion"/>
    <property type="evidence" value="ECO:0007669"/>
    <property type="project" value="TreeGrafter"/>
</dbReference>
<gene>
    <name evidence="10" type="primary">TRNT1_1</name>
    <name evidence="10" type="ORF">MS3_00005197</name>
</gene>
<reference evidence="10" key="3">
    <citation type="submission" date="2021-06" db="EMBL/GenBank/DDBJ databases">
        <title>Chromosome-level genome assembly for S. haematobium.</title>
        <authorList>
            <person name="Stroehlein A.J."/>
        </authorList>
    </citation>
    <scope>NUCLEOTIDE SEQUENCE</scope>
</reference>
<accession>A0A922LJM8</accession>
<name>A0A922LJM8_SCHHA</name>
<feature type="domain" description="Poly A polymerase head" evidence="9">
    <location>
        <begin position="61"/>
        <end position="120"/>
    </location>
</feature>
<keyword evidence="7" id="KW-0460">Magnesium</keyword>
<dbReference type="GeneID" id="24590539"/>
<dbReference type="RefSeq" id="XP_051069181.1">
    <property type="nucleotide sequence ID" value="XM_051213225.1"/>
</dbReference>
<sequence length="121" mass="13748">MYRLIRCPLTTKRISFLNSVISFAMGRPLTTDTIDLTPFPELYTKENIILHKIFNKYGFELRIAGGAVRDILLGISPHDIDFATNATPPQMYEMFSKEGIRMLNRNGESHGTVTARINDKV</sequence>
<reference evidence="10" key="2">
    <citation type="journal article" date="2019" name="Gigascience">
        <title>High-quality Schistosoma haematobium genome achieved by single-molecule and long-range sequencing.</title>
        <authorList>
            <person name="Stroehlein A.J."/>
            <person name="Korhonen P.K."/>
            <person name="Chong T.M."/>
            <person name="Lim Y.L."/>
            <person name="Chan K.G."/>
            <person name="Webster B."/>
            <person name="Rollinson D."/>
            <person name="Brindley P.J."/>
            <person name="Gasser R.B."/>
            <person name="Young N.D."/>
        </authorList>
    </citation>
    <scope>NUCLEOTIDE SEQUENCE</scope>
</reference>
<evidence type="ECO:0000256" key="7">
    <source>
        <dbReference type="ARBA" id="ARBA00022842"/>
    </source>
</evidence>
<dbReference type="PANTHER" id="PTHR46173">
    <property type="entry name" value="CCA TRNA NUCLEOTIDYLTRANSFERASE 1, MITOCHONDRIAL"/>
    <property type="match status" value="1"/>
</dbReference>
<keyword evidence="6" id="KW-0479">Metal-binding</keyword>
<keyword evidence="3 8" id="KW-0808">Transferase</keyword>
<keyword evidence="8" id="KW-0694">RNA-binding</keyword>
<comment type="cofactor">
    <cofactor evidence="1">
        <name>Mg(2+)</name>
        <dbReference type="ChEBI" id="CHEBI:18420"/>
    </cofactor>
</comment>
<dbReference type="GO" id="GO:0046872">
    <property type="term" value="F:metal ion binding"/>
    <property type="evidence" value="ECO:0007669"/>
    <property type="project" value="UniProtKB-KW"/>
</dbReference>
<dbReference type="GO" id="GO:0016779">
    <property type="term" value="F:nucleotidyltransferase activity"/>
    <property type="evidence" value="ECO:0007669"/>
    <property type="project" value="UniProtKB-KW"/>
</dbReference>
<evidence type="ECO:0000256" key="3">
    <source>
        <dbReference type="ARBA" id="ARBA00022679"/>
    </source>
</evidence>
<dbReference type="Gene3D" id="3.30.460.10">
    <property type="entry name" value="Beta Polymerase, domain 2"/>
    <property type="match status" value="1"/>
</dbReference>